<keyword evidence="2 7" id="KW-1003">Cell membrane</keyword>
<feature type="transmembrane region" description="Helical" evidence="7">
    <location>
        <begin position="108"/>
        <end position="131"/>
    </location>
</feature>
<sequence>MSSQSNRLERWKTLAAAAVVRDVAEYIGFALLRFYRGGGMQSAAALTYTTLLALVPLLAIAFAIFSAFPAFETARMAIEELIFENLVPELAGPVRTHLDSFMRNASDLGAAGTIGLAISAILLLATIESTFNQIWRVERQRPFLIRVLTFWAVLTLGPILAGLTISSTSDAFATLRQTWTEAGLDAGSLDLGGGARDHVIAIVLQSISFMLLFMVVPNRSVSWRNALIGGVLSGAAFEGLKQGFGWYLSAFPTYQNIYGAMAAIPIFLIWVYASWTVILLGAVFAASFPDWWRSRNLETQQELGSARVLSVALSILGVLWRAARESGPVREIVLEDVAPAEAISQVLDRLQGAGFVARTEDDRLLVARDPSSASVYELYLGLGCASELPRIDGEVDTSDPHVHLLRRLADAEQDALSQRISEVLETLKSSGEISMRSSDIRAVGE</sequence>
<feature type="transmembrane region" description="Helical" evidence="7">
    <location>
        <begin position="304"/>
        <end position="323"/>
    </location>
</feature>
<evidence type="ECO:0000256" key="4">
    <source>
        <dbReference type="ARBA" id="ARBA00022692"/>
    </source>
</evidence>
<comment type="subcellular location">
    <subcellularLocation>
        <location evidence="1 7">Cell membrane</location>
        <topology evidence="1 7">Multi-pass membrane protein</topology>
    </subcellularLocation>
</comment>
<protein>
    <recommendedName>
        <fullName evidence="7">UPF0761 membrane protein NUH88_07375</fullName>
    </recommendedName>
</protein>
<keyword evidence="4 7" id="KW-0812">Transmembrane</keyword>
<accession>A0A9J7AZ18</accession>
<reference evidence="8" key="1">
    <citation type="submission" date="2022-08" db="EMBL/GenBank/DDBJ databases">
        <title>Nisaea acidiphila sp. nov., isolated from a marine algal debris and emended description of the genus Nisaea Urios et al. 2008.</title>
        <authorList>
            <person name="Kwon K."/>
        </authorList>
    </citation>
    <scope>NUCLEOTIDE SEQUENCE</scope>
    <source>
        <strain evidence="8">MEBiC11861</strain>
    </source>
</reference>
<feature type="transmembrane region" description="Helical" evidence="7">
    <location>
        <begin position="257"/>
        <end position="284"/>
    </location>
</feature>
<dbReference type="PANTHER" id="PTHR30213">
    <property type="entry name" value="INNER MEMBRANE PROTEIN YHJD"/>
    <property type="match status" value="1"/>
</dbReference>
<proteinExistence type="inferred from homology"/>
<keyword evidence="3" id="KW-0997">Cell inner membrane</keyword>
<evidence type="ECO:0000313" key="8">
    <source>
        <dbReference type="EMBL" id="UUX51508.1"/>
    </source>
</evidence>
<dbReference type="Proteomes" id="UP001060336">
    <property type="component" value="Chromosome"/>
</dbReference>
<name>A0A9J7AZ18_9PROT</name>
<dbReference type="EMBL" id="CP102480">
    <property type="protein sequence ID" value="UUX51508.1"/>
    <property type="molecule type" value="Genomic_DNA"/>
</dbReference>
<evidence type="ECO:0000256" key="2">
    <source>
        <dbReference type="ARBA" id="ARBA00022475"/>
    </source>
</evidence>
<evidence type="ECO:0000256" key="3">
    <source>
        <dbReference type="ARBA" id="ARBA00022519"/>
    </source>
</evidence>
<dbReference type="KEGG" id="naci:NUH88_07375"/>
<evidence type="ECO:0000256" key="5">
    <source>
        <dbReference type="ARBA" id="ARBA00022989"/>
    </source>
</evidence>
<evidence type="ECO:0000256" key="6">
    <source>
        <dbReference type="ARBA" id="ARBA00023136"/>
    </source>
</evidence>
<evidence type="ECO:0000313" key="9">
    <source>
        <dbReference type="Proteomes" id="UP001060336"/>
    </source>
</evidence>
<dbReference type="PANTHER" id="PTHR30213:SF0">
    <property type="entry name" value="UPF0761 MEMBRANE PROTEIN YIHY"/>
    <property type="match status" value="1"/>
</dbReference>
<feature type="transmembrane region" description="Helical" evidence="7">
    <location>
        <begin position="198"/>
        <end position="216"/>
    </location>
</feature>
<dbReference type="AlphaFoldDB" id="A0A9J7AZ18"/>
<dbReference type="GO" id="GO:0005886">
    <property type="term" value="C:plasma membrane"/>
    <property type="evidence" value="ECO:0007669"/>
    <property type="project" value="UniProtKB-SubCell"/>
</dbReference>
<feature type="transmembrane region" description="Helical" evidence="7">
    <location>
        <begin position="143"/>
        <end position="165"/>
    </location>
</feature>
<dbReference type="InterPro" id="IPR023679">
    <property type="entry name" value="UPF0761_bac"/>
</dbReference>
<organism evidence="8 9">
    <name type="scientific">Nisaea acidiphila</name>
    <dbReference type="NCBI Taxonomy" id="1862145"/>
    <lineage>
        <taxon>Bacteria</taxon>
        <taxon>Pseudomonadati</taxon>
        <taxon>Pseudomonadota</taxon>
        <taxon>Alphaproteobacteria</taxon>
        <taxon>Rhodospirillales</taxon>
        <taxon>Thalassobaculaceae</taxon>
        <taxon>Nisaea</taxon>
    </lineage>
</organism>
<evidence type="ECO:0000256" key="1">
    <source>
        <dbReference type="ARBA" id="ARBA00004651"/>
    </source>
</evidence>
<comment type="similarity">
    <text evidence="7">Belongs to the UPF0761 family.</text>
</comment>
<keyword evidence="6 7" id="KW-0472">Membrane</keyword>
<keyword evidence="9" id="KW-1185">Reference proteome</keyword>
<dbReference type="RefSeq" id="WP_257771045.1">
    <property type="nucleotide sequence ID" value="NZ_CP102480.1"/>
</dbReference>
<keyword evidence="5 7" id="KW-1133">Transmembrane helix</keyword>
<dbReference type="Pfam" id="PF03631">
    <property type="entry name" value="Virul_fac_BrkB"/>
    <property type="match status" value="1"/>
</dbReference>
<dbReference type="HAMAP" id="MF_00672">
    <property type="entry name" value="UPF0761"/>
    <property type="match status" value="1"/>
</dbReference>
<dbReference type="InterPro" id="IPR017039">
    <property type="entry name" value="Virul_fac_BrkB"/>
</dbReference>
<dbReference type="NCBIfam" id="TIGR00765">
    <property type="entry name" value="yihY_not_rbn"/>
    <property type="match status" value="1"/>
</dbReference>
<gene>
    <name evidence="8" type="ORF">NUH88_07375</name>
</gene>
<feature type="transmembrane region" description="Helical" evidence="7">
    <location>
        <begin position="43"/>
        <end position="68"/>
    </location>
</feature>
<evidence type="ECO:0000256" key="7">
    <source>
        <dbReference type="HAMAP-Rule" id="MF_00672"/>
    </source>
</evidence>